<proteinExistence type="predicted"/>
<gene>
    <name evidence="1" type="ORF">RM545_03735</name>
</gene>
<dbReference type="Proteomes" id="UP001245285">
    <property type="component" value="Unassembled WGS sequence"/>
</dbReference>
<comment type="caution">
    <text evidence="1">The sequence shown here is derived from an EMBL/GenBank/DDBJ whole genome shotgun (WGS) entry which is preliminary data.</text>
</comment>
<accession>A0ABU3CHG6</accession>
<evidence type="ECO:0000313" key="2">
    <source>
        <dbReference type="Proteomes" id="UP001245285"/>
    </source>
</evidence>
<dbReference type="PANTHER" id="PTHR33361:SF16">
    <property type="entry name" value="DUF885 DOMAIN-CONTAINING PROTEIN"/>
    <property type="match status" value="1"/>
</dbReference>
<dbReference type="PANTHER" id="PTHR33361">
    <property type="entry name" value="GLR0591 PROTEIN"/>
    <property type="match status" value="1"/>
</dbReference>
<dbReference type="PROSITE" id="PS51257">
    <property type="entry name" value="PROKAR_LIPOPROTEIN"/>
    <property type="match status" value="1"/>
</dbReference>
<organism evidence="1 2">
    <name type="scientific">Autumnicola lenta</name>
    <dbReference type="NCBI Taxonomy" id="3075593"/>
    <lineage>
        <taxon>Bacteria</taxon>
        <taxon>Pseudomonadati</taxon>
        <taxon>Bacteroidota</taxon>
        <taxon>Flavobacteriia</taxon>
        <taxon>Flavobacteriales</taxon>
        <taxon>Flavobacteriaceae</taxon>
        <taxon>Autumnicola</taxon>
    </lineage>
</organism>
<dbReference type="Pfam" id="PF05960">
    <property type="entry name" value="DUF885"/>
    <property type="match status" value="1"/>
</dbReference>
<dbReference type="InterPro" id="IPR010281">
    <property type="entry name" value="DUF885"/>
</dbReference>
<protein>
    <submittedName>
        <fullName evidence="1">DUF885 domain-containing protein</fullName>
    </submittedName>
</protein>
<dbReference type="RefSeq" id="WP_311493973.1">
    <property type="nucleotide sequence ID" value="NZ_JAVRHO010000004.1"/>
</dbReference>
<reference evidence="1 2" key="1">
    <citation type="submission" date="2023-09" db="EMBL/GenBank/DDBJ databases">
        <authorList>
            <person name="Rey-Velasco X."/>
        </authorList>
    </citation>
    <scope>NUCLEOTIDE SEQUENCE [LARGE SCALE GENOMIC DNA]</scope>
    <source>
        <strain evidence="1 2">F260</strain>
    </source>
</reference>
<evidence type="ECO:0000313" key="1">
    <source>
        <dbReference type="EMBL" id="MDT0645788.1"/>
    </source>
</evidence>
<name>A0ABU3CHG6_9FLAO</name>
<dbReference type="EMBL" id="JAVRHO010000004">
    <property type="protein sequence ID" value="MDT0645788.1"/>
    <property type="molecule type" value="Genomic_DNA"/>
</dbReference>
<sequence>MFKKVITALLLGLVLTGCKDENTNQEDIAMAAGAKLDTILNNYYEDGLRLNPISATTSGDMRYNDRFPNSLSDDYHDSLRDYYTTYRDKVQAIDDANLAESEKMSREILLWETEINLEGLEFEKNKYMPIDQMWSVNLFMGQLASGMGAQPFNTVADYRNWLKRVDGYLTWMTSAEERMREGMAKGYVLPVSLITKVIPQFASMAEGNAENHLFFGPVNNFPENFSEEEKTQLTEEYRQMIEEKVIPAYKKMHDFMTEDYLPEGRESSGIADIPGGEKFYRHQIKLYATTNMTAEEIHQLGLQEVERISEEMIEVKEQVGFEGSLKKFFNYVRENKELMPYSSPEEVIANFEDIHQRMQPNLNKLFNVKPKTAFEVRRTEEFRESSASAEYNPGSLDGTRPGIFYVPVPDAAAYNVYSDESLFLHEAIPGHHYQISLTQENEDLPDFRKTLWYSGYGEGWALYSESLGKELGLYTDPYQYFGMLGAEMHRAVRLVVDTGPHSKGWTREEAIQYSLDNEAESEASVISEIERYMANPGQALSYKIGQLKIQELRDKARTALGDQFDIREYHSKVLETGAVPLQLLENKIDRWVEEAQAEGSQE</sequence>
<keyword evidence="2" id="KW-1185">Reference proteome</keyword>